<dbReference type="CDD" id="cd13915">
    <property type="entry name" value="CuRO_HCO_II_like_2"/>
    <property type="match status" value="1"/>
</dbReference>
<evidence type="ECO:0000256" key="3">
    <source>
        <dbReference type="ARBA" id="ARBA00022448"/>
    </source>
</evidence>
<keyword evidence="8" id="KW-1278">Translocase</keyword>
<dbReference type="EC" id="7.1.1.9" evidence="17"/>
<proteinExistence type="inferred from homology"/>
<dbReference type="Proteomes" id="UP001053296">
    <property type="component" value="Chromosome"/>
</dbReference>
<evidence type="ECO:0000259" key="19">
    <source>
        <dbReference type="PROSITE" id="PS50857"/>
    </source>
</evidence>
<comment type="similarity">
    <text evidence="2 16">Belongs to the cytochrome c oxidase subunit 2 family.</text>
</comment>
<organism evidence="22 23">
    <name type="scientific">Pseudodesulfovibrio sediminis</name>
    <dbReference type="NCBI Taxonomy" id="2810563"/>
    <lineage>
        <taxon>Bacteria</taxon>
        <taxon>Pseudomonadati</taxon>
        <taxon>Thermodesulfobacteriota</taxon>
        <taxon>Desulfovibrionia</taxon>
        <taxon>Desulfovibrionales</taxon>
        <taxon>Desulfovibrionaceae</taxon>
    </lineage>
</organism>
<evidence type="ECO:0000256" key="16">
    <source>
        <dbReference type="RuleBase" id="RU000456"/>
    </source>
</evidence>
<evidence type="ECO:0000256" key="7">
    <source>
        <dbReference type="ARBA" id="ARBA00022723"/>
    </source>
</evidence>
<dbReference type="Pfam" id="PF00116">
    <property type="entry name" value="COX2"/>
    <property type="match status" value="1"/>
</dbReference>
<dbReference type="InterPro" id="IPR008972">
    <property type="entry name" value="Cupredoxin"/>
</dbReference>
<keyword evidence="7 15" id="KW-0479">Metal-binding</keyword>
<evidence type="ECO:0000256" key="1">
    <source>
        <dbReference type="ARBA" id="ARBA00004141"/>
    </source>
</evidence>
<keyword evidence="23" id="KW-1185">Reference proteome</keyword>
<evidence type="ECO:0000256" key="13">
    <source>
        <dbReference type="ARBA" id="ARBA00023136"/>
    </source>
</evidence>
<dbReference type="InterPro" id="IPR014222">
    <property type="entry name" value="Cyt_c_oxidase_su2"/>
</dbReference>
<comment type="cofactor">
    <cofactor evidence="17">
        <name>Cu cation</name>
        <dbReference type="ChEBI" id="CHEBI:23378"/>
    </cofactor>
    <text evidence="17">Binds a copper A center.</text>
</comment>
<keyword evidence="9 16" id="KW-0249">Electron transport</keyword>
<feature type="domain" description="Cytochrome c" evidence="21">
    <location>
        <begin position="203"/>
        <end position="302"/>
    </location>
</feature>
<evidence type="ECO:0000259" key="21">
    <source>
        <dbReference type="PROSITE" id="PS51007"/>
    </source>
</evidence>
<evidence type="ECO:0000256" key="5">
    <source>
        <dbReference type="ARBA" id="ARBA00022660"/>
    </source>
</evidence>
<name>A0ABM7P9F0_9BACT</name>
<keyword evidence="10 18" id="KW-1133">Transmembrane helix</keyword>
<dbReference type="Pfam" id="PF02790">
    <property type="entry name" value="COX2_TM"/>
    <property type="match status" value="1"/>
</dbReference>
<dbReference type="PANTHER" id="PTHR22888">
    <property type="entry name" value="CYTOCHROME C OXIDASE, SUBUNIT II"/>
    <property type="match status" value="1"/>
</dbReference>
<keyword evidence="5 16" id="KW-0679">Respiratory chain</keyword>
<evidence type="ECO:0000256" key="14">
    <source>
        <dbReference type="ARBA" id="ARBA00024688"/>
    </source>
</evidence>
<dbReference type="InterPro" id="IPR009056">
    <property type="entry name" value="Cyt_c-like_dom"/>
</dbReference>
<comment type="subcellular location">
    <subcellularLocation>
        <location evidence="16">Cell membrane</location>
        <topology evidence="16">Multi-pass membrane protein</topology>
    </subcellularLocation>
    <subcellularLocation>
        <location evidence="1">Membrane</location>
        <topology evidence="1">Multi-pass membrane protein</topology>
    </subcellularLocation>
</comment>
<dbReference type="PROSITE" id="PS00078">
    <property type="entry name" value="COX2"/>
    <property type="match status" value="1"/>
</dbReference>
<dbReference type="Gene3D" id="2.60.40.420">
    <property type="entry name" value="Cupredoxins - blue copper proteins"/>
    <property type="match status" value="1"/>
</dbReference>
<keyword evidence="12 17" id="KW-0186">Copper</keyword>
<evidence type="ECO:0000256" key="2">
    <source>
        <dbReference type="ARBA" id="ARBA00007866"/>
    </source>
</evidence>
<evidence type="ECO:0000259" key="20">
    <source>
        <dbReference type="PROSITE" id="PS50999"/>
    </source>
</evidence>
<feature type="domain" description="Cytochrome c" evidence="21">
    <location>
        <begin position="302"/>
        <end position="400"/>
    </location>
</feature>
<keyword evidence="3 16" id="KW-0813">Transport</keyword>
<comment type="function">
    <text evidence="14 17">Subunits I and II form the functional core of the enzyme complex. Electrons originating in cytochrome c are transferred via heme a and Cu(A) to the binuclear center formed by heme a3 and Cu(B).</text>
</comment>
<dbReference type="Gene3D" id="1.10.760.10">
    <property type="entry name" value="Cytochrome c-like domain"/>
    <property type="match status" value="1"/>
</dbReference>
<dbReference type="InterPro" id="IPR036257">
    <property type="entry name" value="Cyt_c_oxidase_su2_TM_sf"/>
</dbReference>
<dbReference type="PANTHER" id="PTHR22888:SF9">
    <property type="entry name" value="CYTOCHROME C OXIDASE SUBUNIT 2"/>
    <property type="match status" value="1"/>
</dbReference>
<dbReference type="InterPro" id="IPR001505">
    <property type="entry name" value="Copper_CuA"/>
</dbReference>
<dbReference type="RefSeq" id="WP_229591685.1">
    <property type="nucleotide sequence ID" value="NZ_AP024485.1"/>
</dbReference>
<feature type="transmembrane region" description="Helical" evidence="18">
    <location>
        <begin position="60"/>
        <end position="78"/>
    </location>
</feature>
<dbReference type="Gene3D" id="1.10.287.90">
    <property type="match status" value="1"/>
</dbReference>
<keyword evidence="13 18" id="KW-0472">Membrane</keyword>
<evidence type="ECO:0000256" key="8">
    <source>
        <dbReference type="ARBA" id="ARBA00022967"/>
    </source>
</evidence>
<keyword evidence="4 15" id="KW-0349">Heme</keyword>
<reference evidence="22" key="1">
    <citation type="journal article" date="2022" name="Arch. Microbiol.">
        <title>Pseudodesulfovibrio sediminis sp. nov., a mesophilic and neutrophilic sulfate-reducing bacterium isolated from sediment of a brackish lake.</title>
        <authorList>
            <person name="Takahashi A."/>
            <person name="Kojima H."/>
            <person name="Watanabe M."/>
            <person name="Fukui M."/>
        </authorList>
    </citation>
    <scope>NUCLEOTIDE SEQUENCE</scope>
    <source>
        <strain evidence="22">SF6</strain>
    </source>
</reference>
<comment type="catalytic activity">
    <reaction evidence="17">
        <text>4 Fe(II)-[cytochrome c] + O2 + 8 H(+)(in) = 4 Fe(III)-[cytochrome c] + 2 H2O + 4 H(+)(out)</text>
        <dbReference type="Rhea" id="RHEA:11436"/>
        <dbReference type="Rhea" id="RHEA-COMP:10350"/>
        <dbReference type="Rhea" id="RHEA-COMP:14399"/>
        <dbReference type="ChEBI" id="CHEBI:15377"/>
        <dbReference type="ChEBI" id="CHEBI:15378"/>
        <dbReference type="ChEBI" id="CHEBI:15379"/>
        <dbReference type="ChEBI" id="CHEBI:29033"/>
        <dbReference type="ChEBI" id="CHEBI:29034"/>
        <dbReference type="EC" id="7.1.1.9"/>
    </reaction>
</comment>
<evidence type="ECO:0000256" key="4">
    <source>
        <dbReference type="ARBA" id="ARBA00022617"/>
    </source>
</evidence>
<evidence type="ECO:0000256" key="18">
    <source>
        <dbReference type="SAM" id="Phobius"/>
    </source>
</evidence>
<dbReference type="NCBIfam" id="TIGR02866">
    <property type="entry name" value="CoxB"/>
    <property type="match status" value="1"/>
</dbReference>
<evidence type="ECO:0000256" key="12">
    <source>
        <dbReference type="ARBA" id="ARBA00023008"/>
    </source>
</evidence>
<feature type="domain" description="Cytochrome oxidase subunit II transmembrane region profile" evidence="20">
    <location>
        <begin position="1"/>
        <end position="88"/>
    </location>
</feature>
<protein>
    <recommendedName>
        <fullName evidence="17">Cytochrome c oxidase subunit 2</fullName>
        <ecNumber evidence="17">7.1.1.9</ecNumber>
    </recommendedName>
</protein>
<evidence type="ECO:0000313" key="22">
    <source>
        <dbReference type="EMBL" id="BCS89724.1"/>
    </source>
</evidence>
<dbReference type="InterPro" id="IPR045187">
    <property type="entry name" value="CcO_II"/>
</dbReference>
<dbReference type="PROSITE" id="PS50999">
    <property type="entry name" value="COX2_TM"/>
    <property type="match status" value="1"/>
</dbReference>
<dbReference type="SUPFAM" id="SSF46626">
    <property type="entry name" value="Cytochrome c"/>
    <property type="match status" value="2"/>
</dbReference>
<dbReference type="PROSITE" id="PS51007">
    <property type="entry name" value="CYTC"/>
    <property type="match status" value="2"/>
</dbReference>
<dbReference type="InterPro" id="IPR011759">
    <property type="entry name" value="Cyt_c_oxidase_su2_TM_dom"/>
</dbReference>
<dbReference type="SUPFAM" id="SSF81464">
    <property type="entry name" value="Cytochrome c oxidase subunit II-like, transmembrane region"/>
    <property type="match status" value="1"/>
</dbReference>
<keyword evidence="11 15" id="KW-0408">Iron</keyword>
<evidence type="ECO:0000256" key="6">
    <source>
        <dbReference type="ARBA" id="ARBA00022692"/>
    </source>
</evidence>
<feature type="transmembrane region" description="Helical" evidence="18">
    <location>
        <begin position="15"/>
        <end position="39"/>
    </location>
</feature>
<feature type="domain" description="Cytochrome oxidase subunit II copper A binding" evidence="19">
    <location>
        <begin position="89"/>
        <end position="199"/>
    </location>
</feature>
<evidence type="ECO:0000256" key="9">
    <source>
        <dbReference type="ARBA" id="ARBA00022982"/>
    </source>
</evidence>
<dbReference type="InterPro" id="IPR002429">
    <property type="entry name" value="CcO_II-like_C"/>
</dbReference>
<evidence type="ECO:0000313" key="23">
    <source>
        <dbReference type="Proteomes" id="UP001053296"/>
    </source>
</evidence>
<dbReference type="EMBL" id="AP024485">
    <property type="protein sequence ID" value="BCS89724.1"/>
    <property type="molecule type" value="Genomic_DNA"/>
</dbReference>
<evidence type="ECO:0000256" key="17">
    <source>
        <dbReference type="RuleBase" id="RU004024"/>
    </source>
</evidence>
<evidence type="ECO:0000256" key="11">
    <source>
        <dbReference type="ARBA" id="ARBA00023004"/>
    </source>
</evidence>
<dbReference type="PROSITE" id="PS50857">
    <property type="entry name" value="COX2_CUA"/>
    <property type="match status" value="1"/>
</dbReference>
<sequence>MYPQVFSAAKGVDQAFLIIFGFSVFIMLAITFVALFFMWRYNYKRNPVATEIKGSILLEIIWTALPTIIVMGLFWTGWTSFKAMRTIPDDAMVVQVEGRMWSWLFTYDNGKTSKELVVPINTPVKVALTAKDVIHSFYIPAMRVKWDMVPGMDTAAWFESDTTGEFDIFCAEYCGLKHADMMAVLRVVEQAEYDAWLADSGQADVDQGFALLEEFGCFDCHSMDVSEDAAPTLLNLAGQERTVVLPDGSEKVVTADAAYVKRSVLEPGAELVKDWDDEMPSYADEISAEQLDIMAKYLLLRGKSHPGEGMADEQGCFGCHTTNGDEDVGPTFLGLYGSERKGTGPDGKPVTISADEAYLKTAIVDPAAFIPEGYEDEMPIYDDIDQETLDGLVDYIKSLGGEAGQ</sequence>
<keyword evidence="6 16" id="KW-0812">Transmembrane</keyword>
<dbReference type="InterPro" id="IPR036909">
    <property type="entry name" value="Cyt_c-like_dom_sf"/>
</dbReference>
<dbReference type="SUPFAM" id="SSF49503">
    <property type="entry name" value="Cupredoxins"/>
    <property type="match status" value="1"/>
</dbReference>
<accession>A0ABM7P9F0</accession>
<gene>
    <name evidence="22" type="ORF">PSDVSF_29660</name>
</gene>
<evidence type="ECO:0000256" key="15">
    <source>
        <dbReference type="PROSITE-ProRule" id="PRU00433"/>
    </source>
</evidence>
<evidence type="ECO:0000256" key="10">
    <source>
        <dbReference type="ARBA" id="ARBA00022989"/>
    </source>
</evidence>